<accession>A0A1E5FBA8</accession>
<proteinExistence type="predicted"/>
<protein>
    <submittedName>
        <fullName evidence="1">Uncharacterized protein</fullName>
    </submittedName>
</protein>
<evidence type="ECO:0000313" key="2">
    <source>
        <dbReference type="Proteomes" id="UP000094802"/>
    </source>
</evidence>
<sequence length="72" mass="8437">MVFPFCELERKSRALPVMSKTEYFNSVLSCWLIKIRRSITKAVRDKNQPNVGLYNTIFIMVLGVVKRPLFDK</sequence>
<dbReference type="AlphaFoldDB" id="A0A1E5FBA8"/>
<evidence type="ECO:0000313" key="1">
    <source>
        <dbReference type="EMBL" id="OEF85427.1"/>
    </source>
</evidence>
<organism evidence="1 2">
    <name type="scientific">Vibrio splendidus 12E03</name>
    <dbReference type="NCBI Taxonomy" id="1191305"/>
    <lineage>
        <taxon>Bacteria</taxon>
        <taxon>Pseudomonadati</taxon>
        <taxon>Pseudomonadota</taxon>
        <taxon>Gammaproteobacteria</taxon>
        <taxon>Vibrionales</taxon>
        <taxon>Vibrionaceae</taxon>
        <taxon>Vibrio</taxon>
    </lineage>
</organism>
<gene>
    <name evidence="1" type="ORF">A142_12130</name>
</gene>
<comment type="caution">
    <text evidence="1">The sequence shown here is derived from an EMBL/GenBank/DDBJ whole genome shotgun (WGS) entry which is preliminary data.</text>
</comment>
<name>A0A1E5FBA8_VIBSP</name>
<dbReference type="EMBL" id="AJZD02000343">
    <property type="protein sequence ID" value="OEF85427.1"/>
    <property type="molecule type" value="Genomic_DNA"/>
</dbReference>
<reference evidence="1 2" key="1">
    <citation type="journal article" date="2012" name="Science">
        <title>Ecological populations of bacteria act as socially cohesive units of antibiotic production and resistance.</title>
        <authorList>
            <person name="Cordero O.X."/>
            <person name="Wildschutte H."/>
            <person name="Kirkup B."/>
            <person name="Proehl S."/>
            <person name="Ngo L."/>
            <person name="Hussain F."/>
            <person name="Le Roux F."/>
            <person name="Mincer T."/>
            <person name="Polz M.F."/>
        </authorList>
    </citation>
    <scope>NUCLEOTIDE SEQUENCE [LARGE SCALE GENOMIC DNA]</scope>
    <source>
        <strain evidence="1 2">12E03</strain>
    </source>
</reference>
<dbReference type="Proteomes" id="UP000094802">
    <property type="component" value="Unassembled WGS sequence"/>
</dbReference>